<dbReference type="PANTHER" id="PTHR30414">
    <property type="entry name" value="MINICONDUCTANCE MECHANOSENSITIVE CHANNEL YBDG"/>
    <property type="match status" value="1"/>
</dbReference>
<evidence type="ECO:0000256" key="1">
    <source>
        <dbReference type="ARBA" id="ARBA00004127"/>
    </source>
</evidence>
<keyword evidence="4 7" id="KW-1133">Transmembrane helix</keyword>
<dbReference type="InterPro" id="IPR006685">
    <property type="entry name" value="MscS_channel_2nd"/>
</dbReference>
<feature type="domain" description="Mechanosensitive ion channel MscS C-terminal" evidence="9">
    <location>
        <begin position="331"/>
        <end position="395"/>
    </location>
</feature>
<name>A0ABV6RID1_9GAMM</name>
<reference evidence="10 11" key="1">
    <citation type="submission" date="2024-09" db="EMBL/GenBank/DDBJ databases">
        <authorList>
            <person name="Sun Q."/>
            <person name="Mori K."/>
        </authorList>
    </citation>
    <scope>NUCLEOTIDE SEQUENCE [LARGE SCALE GENOMIC DNA]</scope>
    <source>
        <strain evidence="10 11">KCTC 23076</strain>
    </source>
</reference>
<gene>
    <name evidence="10" type="ORF">ACFFGH_02620</name>
</gene>
<feature type="transmembrane region" description="Helical" evidence="7">
    <location>
        <begin position="70"/>
        <end position="89"/>
    </location>
</feature>
<feature type="domain" description="Mechanosensitive ion channel MscS" evidence="8">
    <location>
        <begin position="184"/>
        <end position="252"/>
    </location>
</feature>
<feature type="transmembrane region" description="Helical" evidence="7">
    <location>
        <begin position="138"/>
        <end position="159"/>
    </location>
</feature>
<evidence type="ECO:0000256" key="5">
    <source>
        <dbReference type="ARBA" id="ARBA00023136"/>
    </source>
</evidence>
<dbReference type="RefSeq" id="WP_386664555.1">
    <property type="nucleotide sequence ID" value="NZ_JBHLTG010000001.1"/>
</dbReference>
<evidence type="ECO:0000256" key="2">
    <source>
        <dbReference type="ARBA" id="ARBA00008017"/>
    </source>
</evidence>
<dbReference type="Proteomes" id="UP001589896">
    <property type="component" value="Unassembled WGS sequence"/>
</dbReference>
<feature type="compositionally biased region" description="Polar residues" evidence="6">
    <location>
        <begin position="424"/>
        <end position="435"/>
    </location>
</feature>
<keyword evidence="11" id="KW-1185">Reference proteome</keyword>
<organism evidence="10 11">
    <name type="scientific">Lysobacter korlensis</name>
    <dbReference type="NCBI Taxonomy" id="553636"/>
    <lineage>
        <taxon>Bacteria</taxon>
        <taxon>Pseudomonadati</taxon>
        <taxon>Pseudomonadota</taxon>
        <taxon>Gammaproteobacteria</taxon>
        <taxon>Lysobacterales</taxon>
        <taxon>Lysobacteraceae</taxon>
        <taxon>Lysobacter</taxon>
    </lineage>
</organism>
<dbReference type="Gene3D" id="2.30.30.60">
    <property type="match status" value="1"/>
</dbReference>
<feature type="transmembrane region" description="Helical" evidence="7">
    <location>
        <begin position="95"/>
        <end position="117"/>
    </location>
</feature>
<evidence type="ECO:0000256" key="4">
    <source>
        <dbReference type="ARBA" id="ARBA00022989"/>
    </source>
</evidence>
<keyword evidence="5 7" id="KW-0472">Membrane</keyword>
<keyword evidence="3 7" id="KW-0812">Transmembrane</keyword>
<evidence type="ECO:0000256" key="6">
    <source>
        <dbReference type="SAM" id="MobiDB-lite"/>
    </source>
</evidence>
<protein>
    <submittedName>
        <fullName evidence="10">Mechanosensitive ion channel family protein</fullName>
    </submittedName>
</protein>
<feature type="transmembrane region" description="Helical" evidence="7">
    <location>
        <begin position="165"/>
        <end position="182"/>
    </location>
</feature>
<feature type="transmembrane region" description="Helical" evidence="7">
    <location>
        <begin position="20"/>
        <end position="37"/>
    </location>
</feature>
<proteinExistence type="inferred from homology"/>
<dbReference type="Pfam" id="PF21082">
    <property type="entry name" value="MS_channel_3rd"/>
    <property type="match status" value="1"/>
</dbReference>
<accession>A0ABV6RID1</accession>
<dbReference type="InterPro" id="IPR049278">
    <property type="entry name" value="MS_channel_C"/>
</dbReference>
<dbReference type="InterPro" id="IPR030192">
    <property type="entry name" value="YbdG"/>
</dbReference>
<sequence>MLSSLLDTLVPLDRQPYAHALFALAALGVAAWLANWLTRHCLVRVVAAVLHGLPGDGYEELLGHKVLRRLANVVPALVVYAAAGALPDIQRDVQVVVRNIALAFVAIVLALAVSNFLDAVNARYERKGRHAHERPIKGYVQMAKIVVFAVTAVVAVATLIERSPLLLLSGFGALSAVLLLVFKDSILSLVASVHLTTNDMLRVGDWIEMPALGANGHVIEMVLNTVKVQNWDNTITTVPTYRLMSESFRNWRGMQESGGRRIKRALLIDQSSVRFLEPDEREALRRIALIDDYLERKREELTAHNEHLLAAGRDPVNTRRVTNLGTFRAYVAAYLREHPDVRNDMRLLVRQLEPGPTGLPLEIYCFTATTDLQEYEDVQSDIFDHLLATLPEFGLRLYQQPGGAELSALLGEGPPSRLRAGSADGSQAPQTPACS</sequence>
<evidence type="ECO:0000313" key="10">
    <source>
        <dbReference type="EMBL" id="MFC0676747.1"/>
    </source>
</evidence>
<dbReference type="Pfam" id="PF00924">
    <property type="entry name" value="MS_channel_2nd"/>
    <property type="match status" value="1"/>
</dbReference>
<dbReference type="PANTHER" id="PTHR30414:SF0">
    <property type="entry name" value="MINICONDUCTANCE MECHANOSENSITIVE CHANNEL YBDG"/>
    <property type="match status" value="1"/>
</dbReference>
<evidence type="ECO:0000259" key="8">
    <source>
        <dbReference type="Pfam" id="PF00924"/>
    </source>
</evidence>
<dbReference type="InterPro" id="IPR010920">
    <property type="entry name" value="LSM_dom_sf"/>
</dbReference>
<dbReference type="SUPFAM" id="SSF50182">
    <property type="entry name" value="Sm-like ribonucleoproteins"/>
    <property type="match status" value="1"/>
</dbReference>
<dbReference type="InterPro" id="IPR023408">
    <property type="entry name" value="MscS_beta-dom_sf"/>
</dbReference>
<evidence type="ECO:0000313" key="11">
    <source>
        <dbReference type="Proteomes" id="UP001589896"/>
    </source>
</evidence>
<comment type="similarity">
    <text evidence="2">Belongs to the MscS (TC 1.A.23) family.</text>
</comment>
<evidence type="ECO:0000256" key="7">
    <source>
        <dbReference type="SAM" id="Phobius"/>
    </source>
</evidence>
<comment type="subcellular location">
    <subcellularLocation>
        <location evidence="1">Endomembrane system</location>
        <topology evidence="1">Multi-pass membrane protein</topology>
    </subcellularLocation>
</comment>
<comment type="caution">
    <text evidence="10">The sequence shown here is derived from an EMBL/GenBank/DDBJ whole genome shotgun (WGS) entry which is preliminary data.</text>
</comment>
<dbReference type="EMBL" id="JBHLTG010000001">
    <property type="protein sequence ID" value="MFC0676747.1"/>
    <property type="molecule type" value="Genomic_DNA"/>
</dbReference>
<evidence type="ECO:0000259" key="9">
    <source>
        <dbReference type="Pfam" id="PF21082"/>
    </source>
</evidence>
<evidence type="ECO:0000256" key="3">
    <source>
        <dbReference type="ARBA" id="ARBA00022692"/>
    </source>
</evidence>
<feature type="region of interest" description="Disordered" evidence="6">
    <location>
        <begin position="406"/>
        <end position="435"/>
    </location>
</feature>